<protein>
    <submittedName>
        <fullName evidence="2">Dienelactone hydrolase family protein</fullName>
    </submittedName>
</protein>
<accession>A0ABR7A5Y5</accession>
<dbReference type="Proteomes" id="UP000654304">
    <property type="component" value="Unassembled WGS sequence"/>
</dbReference>
<gene>
    <name evidence="2" type="ORF">H8K43_11560</name>
</gene>
<name>A0ABR7A5Y5_9BURK</name>
<organism evidence="2 3">
    <name type="scientific">Undibacterium curvum</name>
    <dbReference type="NCBI Taxonomy" id="2762294"/>
    <lineage>
        <taxon>Bacteria</taxon>
        <taxon>Pseudomonadati</taxon>
        <taxon>Pseudomonadota</taxon>
        <taxon>Betaproteobacteria</taxon>
        <taxon>Burkholderiales</taxon>
        <taxon>Oxalobacteraceae</taxon>
        <taxon>Undibacterium</taxon>
    </lineage>
</organism>
<keyword evidence="2" id="KW-0378">Hydrolase</keyword>
<sequence>MQSLSFRFADGAYASYFYLDKGEHSQNSFVQAADASFENWIFVVGGSGCASMGRYLPGYFRGLEGESGVSRLWLLQKRHVGAQDDGSDCSSAFVQDDHFSRWHADQLEFIRFQLAQAPSNKTIRVVMMGISEGAELAPVLALALPAATHLVLLAHSGDGAMGTYQTLARAYAHMHSGWKQLQAALSSTPSDPDRSLIHGRSWRYWSEIRAVDHLSNLRAWKGPVLWAYGDADALIPKDAQAKLQQIVKPVPAQWRTCVFPGADHGLRSPDHAYLPDLMWQLDRWLAAAPPLDPCQD</sequence>
<dbReference type="InterPro" id="IPR029058">
    <property type="entry name" value="AB_hydrolase_fold"/>
</dbReference>
<evidence type="ECO:0000259" key="1">
    <source>
        <dbReference type="Pfam" id="PF01738"/>
    </source>
</evidence>
<dbReference type="SUPFAM" id="SSF53474">
    <property type="entry name" value="alpha/beta-Hydrolases"/>
    <property type="match status" value="1"/>
</dbReference>
<evidence type="ECO:0000313" key="3">
    <source>
        <dbReference type="Proteomes" id="UP000654304"/>
    </source>
</evidence>
<dbReference type="RefSeq" id="WP_186903963.1">
    <property type="nucleotide sequence ID" value="NZ_JACOGD010000005.1"/>
</dbReference>
<dbReference type="GO" id="GO:0016787">
    <property type="term" value="F:hydrolase activity"/>
    <property type="evidence" value="ECO:0007669"/>
    <property type="project" value="UniProtKB-KW"/>
</dbReference>
<dbReference type="InterPro" id="IPR002925">
    <property type="entry name" value="Dienelactn_hydro"/>
</dbReference>
<comment type="caution">
    <text evidence="2">The sequence shown here is derived from an EMBL/GenBank/DDBJ whole genome shotgun (WGS) entry which is preliminary data.</text>
</comment>
<evidence type="ECO:0000313" key="2">
    <source>
        <dbReference type="EMBL" id="MBC3932315.1"/>
    </source>
</evidence>
<keyword evidence="3" id="KW-1185">Reference proteome</keyword>
<dbReference type="Gene3D" id="3.40.50.1820">
    <property type="entry name" value="alpha/beta hydrolase"/>
    <property type="match status" value="1"/>
</dbReference>
<feature type="domain" description="Dienelactone hydrolase" evidence="1">
    <location>
        <begin position="213"/>
        <end position="270"/>
    </location>
</feature>
<proteinExistence type="predicted"/>
<dbReference type="Pfam" id="PF01738">
    <property type="entry name" value="DLH"/>
    <property type="match status" value="1"/>
</dbReference>
<reference evidence="2 3" key="1">
    <citation type="submission" date="2020-08" db="EMBL/GenBank/DDBJ databases">
        <title>Novel species isolated from subtropical streams in China.</title>
        <authorList>
            <person name="Lu H."/>
        </authorList>
    </citation>
    <scope>NUCLEOTIDE SEQUENCE [LARGE SCALE GENOMIC DNA]</scope>
    <source>
        <strain evidence="2 3">CY22W</strain>
    </source>
</reference>
<dbReference type="EMBL" id="JACOGD010000005">
    <property type="protein sequence ID" value="MBC3932315.1"/>
    <property type="molecule type" value="Genomic_DNA"/>
</dbReference>